<feature type="transmembrane region" description="Helical" evidence="1">
    <location>
        <begin position="21"/>
        <end position="38"/>
    </location>
</feature>
<feature type="non-terminal residue" evidence="2">
    <location>
        <position position="82"/>
    </location>
</feature>
<evidence type="ECO:0000313" key="3">
    <source>
        <dbReference type="Proteomes" id="UP001597045"/>
    </source>
</evidence>
<protein>
    <submittedName>
        <fullName evidence="2">Uncharacterized protein</fullName>
    </submittedName>
</protein>
<gene>
    <name evidence="2" type="ORF">ACFQ1S_46630</name>
</gene>
<reference evidence="3" key="1">
    <citation type="journal article" date="2019" name="Int. J. Syst. Evol. Microbiol.">
        <title>The Global Catalogue of Microorganisms (GCM) 10K type strain sequencing project: providing services to taxonomists for standard genome sequencing and annotation.</title>
        <authorList>
            <consortium name="The Broad Institute Genomics Platform"/>
            <consortium name="The Broad Institute Genome Sequencing Center for Infectious Disease"/>
            <person name="Wu L."/>
            <person name="Ma J."/>
        </authorList>
    </citation>
    <scope>NUCLEOTIDE SEQUENCE [LARGE SCALE GENOMIC DNA]</scope>
    <source>
        <strain evidence="3">JCM 31486</strain>
    </source>
</reference>
<sequence>MSTHGVAPGIVNGIPWRLPPLVADIVLAVAVTGVTVWGCYSESNPSYGTRSFYKGTTIVPAPGWAYLLVAAAGLALAWRRRH</sequence>
<feature type="transmembrane region" description="Helical" evidence="1">
    <location>
        <begin position="58"/>
        <end position="78"/>
    </location>
</feature>
<dbReference type="Proteomes" id="UP001597045">
    <property type="component" value="Unassembled WGS sequence"/>
</dbReference>
<keyword evidence="1" id="KW-0812">Transmembrane</keyword>
<keyword evidence="1" id="KW-1133">Transmembrane helix</keyword>
<accession>A0ABW3MSY9</accession>
<evidence type="ECO:0000256" key="1">
    <source>
        <dbReference type="SAM" id="Phobius"/>
    </source>
</evidence>
<evidence type="ECO:0000313" key="2">
    <source>
        <dbReference type="EMBL" id="MFD1052549.1"/>
    </source>
</evidence>
<dbReference type="EMBL" id="JBHTIS010004517">
    <property type="protein sequence ID" value="MFD1052549.1"/>
    <property type="molecule type" value="Genomic_DNA"/>
</dbReference>
<organism evidence="2 3">
    <name type="scientific">Kibdelosporangium lantanae</name>
    <dbReference type="NCBI Taxonomy" id="1497396"/>
    <lineage>
        <taxon>Bacteria</taxon>
        <taxon>Bacillati</taxon>
        <taxon>Actinomycetota</taxon>
        <taxon>Actinomycetes</taxon>
        <taxon>Pseudonocardiales</taxon>
        <taxon>Pseudonocardiaceae</taxon>
        <taxon>Kibdelosporangium</taxon>
    </lineage>
</organism>
<keyword evidence="1" id="KW-0472">Membrane</keyword>
<name>A0ABW3MSY9_9PSEU</name>
<comment type="caution">
    <text evidence="2">The sequence shown here is derived from an EMBL/GenBank/DDBJ whole genome shotgun (WGS) entry which is preliminary data.</text>
</comment>
<proteinExistence type="predicted"/>
<keyword evidence="3" id="KW-1185">Reference proteome</keyword>